<dbReference type="Pfam" id="PF00884">
    <property type="entry name" value="Sulfatase"/>
    <property type="match status" value="1"/>
</dbReference>
<dbReference type="InterPro" id="IPR047115">
    <property type="entry name" value="ARSB"/>
</dbReference>
<comment type="caution">
    <text evidence="8">The sequence shown here is derived from an EMBL/GenBank/DDBJ whole genome shotgun (WGS) entry which is preliminary data.</text>
</comment>
<comment type="cofactor">
    <cofactor evidence="1">
        <name>Ca(2+)</name>
        <dbReference type="ChEBI" id="CHEBI:29108"/>
    </cofactor>
</comment>
<dbReference type="OrthoDB" id="103349at2759"/>
<dbReference type="InterPro" id="IPR017850">
    <property type="entry name" value="Alkaline_phosphatase_core_sf"/>
</dbReference>
<comment type="similarity">
    <text evidence="2">Belongs to the sulfatase family.</text>
</comment>
<evidence type="ECO:0000256" key="3">
    <source>
        <dbReference type="ARBA" id="ARBA00022723"/>
    </source>
</evidence>
<feature type="signal peptide" evidence="6">
    <location>
        <begin position="1"/>
        <end position="19"/>
    </location>
</feature>
<dbReference type="InterPro" id="IPR000917">
    <property type="entry name" value="Sulfatase_N"/>
</dbReference>
<accession>A0A9Q1BAC8</accession>
<keyword evidence="4" id="KW-0106">Calcium</keyword>
<evidence type="ECO:0000256" key="4">
    <source>
        <dbReference type="ARBA" id="ARBA00022837"/>
    </source>
</evidence>
<feature type="chain" id="PRO_5040199159" evidence="6">
    <location>
        <begin position="20"/>
        <end position="518"/>
    </location>
</feature>
<dbReference type="GO" id="GO:0046872">
    <property type="term" value="F:metal ion binding"/>
    <property type="evidence" value="ECO:0007669"/>
    <property type="project" value="UniProtKB-KW"/>
</dbReference>
<evidence type="ECO:0000259" key="7">
    <source>
        <dbReference type="Pfam" id="PF00884"/>
    </source>
</evidence>
<dbReference type="Gene3D" id="3.30.1120.10">
    <property type="match status" value="1"/>
</dbReference>
<evidence type="ECO:0000256" key="5">
    <source>
        <dbReference type="ARBA" id="ARBA00023180"/>
    </source>
</evidence>
<dbReference type="GO" id="GO:0008484">
    <property type="term" value="F:sulfuric ester hydrolase activity"/>
    <property type="evidence" value="ECO:0007669"/>
    <property type="project" value="InterPro"/>
</dbReference>
<dbReference type="Gene3D" id="3.40.720.10">
    <property type="entry name" value="Alkaline Phosphatase, subunit A"/>
    <property type="match status" value="1"/>
</dbReference>
<reference evidence="8" key="1">
    <citation type="submission" date="2021-10" db="EMBL/GenBank/DDBJ databases">
        <title>Tropical sea cucumber genome reveals ecological adaptation and Cuvierian tubules defense mechanism.</title>
        <authorList>
            <person name="Chen T."/>
        </authorList>
    </citation>
    <scope>NUCLEOTIDE SEQUENCE</scope>
    <source>
        <strain evidence="8">Nanhai2018</strain>
        <tissue evidence="8">Muscle</tissue>
    </source>
</reference>
<evidence type="ECO:0000313" key="8">
    <source>
        <dbReference type="EMBL" id="KAJ8018078.1"/>
    </source>
</evidence>
<keyword evidence="5" id="KW-0325">Glycoprotein</keyword>
<protein>
    <submittedName>
        <fullName evidence="8">Arylsulfatase B</fullName>
    </submittedName>
</protein>
<dbReference type="CDD" id="cd16029">
    <property type="entry name" value="4-S"/>
    <property type="match status" value="1"/>
</dbReference>
<keyword evidence="6" id="KW-0732">Signal</keyword>
<proteinExistence type="inferred from homology"/>
<dbReference type="AlphaFoldDB" id="A0A9Q1BAC8"/>
<name>A0A9Q1BAC8_HOLLE</name>
<sequence>MKFTSLILITAMVVTIVGAKPPHIVFILADDYGFHDIGYHSHIAKTPNLDMLAANGTKLENYYVQPICTPTRSQLMSGRYQIHTGLQHGIIWPPQPHCLPLTDPTLADKLKEAGHSTHAVGKWHLGIYKKACWPTRRGFDSYFGYLTAGEDYYSHKRGCGMPDFPTCKQWYGLDLYDNEQATWDYQQEYSTFLFVNKSKTIITSHDKSKSLFLYLPLQAVHSPLEVPQKYKDLYPNITDKARQTYLGMVSCMDEGIGNITQHLIDEGLWNETLIIFSTDNGGQIHEGGNNWPLRGWKGSLWEGGTHGAGFVTGGALPQKQCGTVNQELIHVSDWFPTIVYGVAGWNLNGTSLDGFNQWPAISMHTSDRSYKLFLCSDGQPSLRQELVHNIDPLFAPARLSGNKWTAPSVFNSSIRAAIRVGDWKLITGNPGNGSWISPPEDGTPSVHPHEPTTKHLWLFNIKEDPNEYFDLSDKRTDKVKELFDRLSYYYKGAVPVSYPGGDPNCNPALHNNTWTNWE</sequence>
<evidence type="ECO:0000256" key="1">
    <source>
        <dbReference type="ARBA" id="ARBA00001913"/>
    </source>
</evidence>
<evidence type="ECO:0000256" key="6">
    <source>
        <dbReference type="SAM" id="SignalP"/>
    </source>
</evidence>
<feature type="domain" description="Sulfatase N-terminal" evidence="7">
    <location>
        <begin position="22"/>
        <end position="339"/>
    </location>
</feature>
<evidence type="ECO:0000313" key="9">
    <source>
        <dbReference type="Proteomes" id="UP001152320"/>
    </source>
</evidence>
<dbReference type="SUPFAM" id="SSF53649">
    <property type="entry name" value="Alkaline phosphatase-like"/>
    <property type="match status" value="1"/>
</dbReference>
<keyword evidence="3" id="KW-0479">Metal-binding</keyword>
<keyword evidence="9" id="KW-1185">Reference proteome</keyword>
<dbReference type="Proteomes" id="UP001152320">
    <property type="component" value="Unassembled WGS sequence"/>
</dbReference>
<gene>
    <name evidence="8" type="ORF">HOLleu_44128</name>
</gene>
<organism evidence="8 9">
    <name type="scientific">Holothuria leucospilota</name>
    <name type="common">Black long sea cucumber</name>
    <name type="synonym">Mertensiothuria leucospilota</name>
    <dbReference type="NCBI Taxonomy" id="206669"/>
    <lineage>
        <taxon>Eukaryota</taxon>
        <taxon>Metazoa</taxon>
        <taxon>Echinodermata</taxon>
        <taxon>Eleutherozoa</taxon>
        <taxon>Echinozoa</taxon>
        <taxon>Holothuroidea</taxon>
        <taxon>Aspidochirotacea</taxon>
        <taxon>Aspidochirotida</taxon>
        <taxon>Holothuriidae</taxon>
        <taxon>Holothuria</taxon>
    </lineage>
</organism>
<dbReference type="PANTHER" id="PTHR10342:SF274">
    <property type="entry name" value="ARYLSULFATASE B"/>
    <property type="match status" value="1"/>
</dbReference>
<dbReference type="EMBL" id="JAIZAY010000656">
    <property type="protein sequence ID" value="KAJ8018078.1"/>
    <property type="molecule type" value="Genomic_DNA"/>
</dbReference>
<dbReference type="PANTHER" id="PTHR10342">
    <property type="entry name" value="ARYLSULFATASE"/>
    <property type="match status" value="1"/>
</dbReference>
<evidence type="ECO:0000256" key="2">
    <source>
        <dbReference type="ARBA" id="ARBA00008779"/>
    </source>
</evidence>